<evidence type="ECO:0000256" key="1">
    <source>
        <dbReference type="SAM" id="MobiDB-lite"/>
    </source>
</evidence>
<dbReference type="Proteomes" id="UP000190027">
    <property type="component" value="Unassembled WGS sequence"/>
</dbReference>
<dbReference type="InterPro" id="IPR005186">
    <property type="entry name" value="FlaG"/>
</dbReference>
<sequence length="161" mass="18134">MDLVKYIEAPSAAMRRDVAQSAEQVGRVVGRHDRREERRSGRDVELRLQDEGAGRVARKNVPAPEALNEPSREQRLDQALEQTREALQAHGVELRFKVREDAEGVQVEVRDPETDKVIRKIPADELVRLASHLRDFSGEMAEKALTDSEVTFGGALMNRPV</sequence>
<keyword evidence="3" id="KW-1185">Reference proteome</keyword>
<organism evidence="2 3">
    <name type="scientific">Paucidesulfovibrio gracilis DSM 16080</name>
    <dbReference type="NCBI Taxonomy" id="1121449"/>
    <lineage>
        <taxon>Bacteria</taxon>
        <taxon>Pseudomonadati</taxon>
        <taxon>Thermodesulfobacteriota</taxon>
        <taxon>Desulfovibrionia</taxon>
        <taxon>Desulfovibrionales</taxon>
        <taxon>Desulfovibrionaceae</taxon>
        <taxon>Paucidesulfovibrio</taxon>
    </lineage>
</organism>
<gene>
    <name evidence="2" type="ORF">SAMN02745704_01281</name>
</gene>
<dbReference type="PANTHER" id="PTHR37166:SF1">
    <property type="entry name" value="PROTEIN FLAG"/>
    <property type="match status" value="1"/>
</dbReference>
<name>A0A1T4WRH6_9BACT</name>
<dbReference type="SUPFAM" id="SSF160214">
    <property type="entry name" value="FlaG-like"/>
    <property type="match status" value="1"/>
</dbReference>
<reference evidence="2 3" key="1">
    <citation type="submission" date="2017-02" db="EMBL/GenBank/DDBJ databases">
        <authorList>
            <person name="Peterson S.W."/>
        </authorList>
    </citation>
    <scope>NUCLEOTIDE SEQUENCE [LARGE SCALE GENOMIC DNA]</scope>
    <source>
        <strain evidence="2 3">DSM 16080</strain>
    </source>
</reference>
<evidence type="ECO:0000313" key="3">
    <source>
        <dbReference type="Proteomes" id="UP000190027"/>
    </source>
</evidence>
<dbReference type="EMBL" id="FUYC01000004">
    <property type="protein sequence ID" value="SKA79954.1"/>
    <property type="molecule type" value="Genomic_DNA"/>
</dbReference>
<dbReference type="AlphaFoldDB" id="A0A1T4WRH6"/>
<protein>
    <submittedName>
        <fullName evidence="2">FlaG protein</fullName>
    </submittedName>
</protein>
<dbReference type="STRING" id="1121449.SAMN02745704_01281"/>
<proteinExistence type="predicted"/>
<feature type="compositionally biased region" description="Basic and acidic residues" evidence="1">
    <location>
        <begin position="30"/>
        <end position="53"/>
    </location>
</feature>
<evidence type="ECO:0000313" key="2">
    <source>
        <dbReference type="EMBL" id="SKA79954.1"/>
    </source>
</evidence>
<dbReference type="OrthoDB" id="5461074at2"/>
<dbReference type="InterPro" id="IPR035924">
    <property type="entry name" value="FlaG-like_sf"/>
</dbReference>
<accession>A0A1T4WRH6</accession>
<dbReference type="RefSeq" id="WP_078716859.1">
    <property type="nucleotide sequence ID" value="NZ_FUYC01000004.1"/>
</dbReference>
<dbReference type="Pfam" id="PF03646">
    <property type="entry name" value="FlaG"/>
    <property type="match status" value="1"/>
</dbReference>
<dbReference type="PANTHER" id="PTHR37166">
    <property type="entry name" value="PROTEIN FLAG"/>
    <property type="match status" value="1"/>
</dbReference>
<dbReference type="Gene3D" id="3.30.160.170">
    <property type="entry name" value="FlaG-like"/>
    <property type="match status" value="1"/>
</dbReference>
<feature type="region of interest" description="Disordered" evidence="1">
    <location>
        <begin position="24"/>
        <end position="74"/>
    </location>
</feature>